<evidence type="ECO:0000313" key="2">
    <source>
        <dbReference type="Proteomes" id="UP000002640"/>
    </source>
</evidence>
<keyword evidence="2" id="KW-1185">Reference proteome</keyword>
<evidence type="ECO:0008006" key="3">
    <source>
        <dbReference type="Google" id="ProtNLM"/>
    </source>
</evidence>
<dbReference type="KEGG" id="psoj:PHYSODRAFT_490553"/>
<protein>
    <recommendedName>
        <fullName evidence="3">HAT C-terminal dimerisation domain-containing protein</fullName>
    </recommendedName>
</protein>
<dbReference type="InParanoid" id="G4ZAA3"/>
<organism evidence="1 2">
    <name type="scientific">Phytophthora sojae (strain P6497)</name>
    <name type="common">Soybean stem and root rot agent</name>
    <name type="synonym">Phytophthora megasperma f. sp. glycines</name>
    <dbReference type="NCBI Taxonomy" id="1094619"/>
    <lineage>
        <taxon>Eukaryota</taxon>
        <taxon>Sar</taxon>
        <taxon>Stramenopiles</taxon>
        <taxon>Oomycota</taxon>
        <taxon>Peronosporomycetes</taxon>
        <taxon>Peronosporales</taxon>
        <taxon>Peronosporaceae</taxon>
        <taxon>Phytophthora</taxon>
    </lineage>
</organism>
<reference evidence="1 2" key="1">
    <citation type="journal article" date="2006" name="Science">
        <title>Phytophthora genome sequences uncover evolutionary origins and mechanisms of pathogenesis.</title>
        <authorList>
            <person name="Tyler B.M."/>
            <person name="Tripathy S."/>
            <person name="Zhang X."/>
            <person name="Dehal P."/>
            <person name="Jiang R.H."/>
            <person name="Aerts A."/>
            <person name="Arredondo F.D."/>
            <person name="Baxter L."/>
            <person name="Bensasson D."/>
            <person name="Beynon J.L."/>
            <person name="Chapman J."/>
            <person name="Damasceno C.M."/>
            <person name="Dorrance A.E."/>
            <person name="Dou D."/>
            <person name="Dickerman A.W."/>
            <person name="Dubchak I.L."/>
            <person name="Garbelotto M."/>
            <person name="Gijzen M."/>
            <person name="Gordon S.G."/>
            <person name="Govers F."/>
            <person name="Grunwald N.J."/>
            <person name="Huang W."/>
            <person name="Ivors K.L."/>
            <person name="Jones R.W."/>
            <person name="Kamoun S."/>
            <person name="Krampis K."/>
            <person name="Lamour K.H."/>
            <person name="Lee M.K."/>
            <person name="McDonald W.H."/>
            <person name="Medina M."/>
            <person name="Meijer H.J."/>
            <person name="Nordberg E.K."/>
            <person name="Maclean D.J."/>
            <person name="Ospina-Giraldo M.D."/>
            <person name="Morris P.F."/>
            <person name="Phuntumart V."/>
            <person name="Putnam N.H."/>
            <person name="Rash S."/>
            <person name="Rose J.K."/>
            <person name="Sakihama Y."/>
            <person name="Salamov A.A."/>
            <person name="Savidor A."/>
            <person name="Scheuring C.F."/>
            <person name="Smith B.M."/>
            <person name="Sobral B.W."/>
            <person name="Terry A."/>
            <person name="Torto-Alalibo T.A."/>
            <person name="Win J."/>
            <person name="Xu Z."/>
            <person name="Zhang H."/>
            <person name="Grigoriev I.V."/>
            <person name="Rokhsar D.S."/>
            <person name="Boore J.L."/>
        </authorList>
    </citation>
    <scope>NUCLEOTIDE SEQUENCE [LARGE SCALE GENOMIC DNA]</scope>
    <source>
        <strain evidence="1 2">P6497</strain>
    </source>
</reference>
<evidence type="ECO:0000313" key="1">
    <source>
        <dbReference type="EMBL" id="EGZ21988.1"/>
    </source>
</evidence>
<dbReference type="PANTHER" id="PTHR40866">
    <property type="entry name" value="BED-TYPE DOMAIN-CONTAINING PROTEIN"/>
    <property type="match status" value="1"/>
</dbReference>
<accession>G4ZAA3</accession>
<sequence length="164" mass="18731">RWSSTFTMLEQYVRIRDEIKRVDAVYDLVPKPAAHRRIVALTETLKTINSVCKKLQEDTLSIGAVRVRFDKMAEMFPITSSLLSPDANIIHSSVFESAVVKVIMAIPPTSNRCERLVSQCKLVMTLQRSSLLPINFEMIEFLRTNRKYWDAHTLMGIDVADADD</sequence>
<dbReference type="PANTHER" id="PTHR40866:SF1">
    <property type="entry name" value="BED-TYPE DOMAIN-CONTAINING PROTEIN"/>
    <property type="match status" value="1"/>
</dbReference>
<feature type="non-terminal residue" evidence="1">
    <location>
        <position position="1"/>
    </location>
</feature>
<dbReference type="OMA" id="TRWISIF"/>
<name>G4ZAA3_PHYSP</name>
<dbReference type="RefSeq" id="XP_009524705.1">
    <property type="nucleotide sequence ID" value="XM_009526410.1"/>
</dbReference>
<dbReference type="AlphaFoldDB" id="G4ZAA3"/>
<dbReference type="GeneID" id="20656586"/>
<dbReference type="Proteomes" id="UP000002640">
    <property type="component" value="Unassembled WGS sequence"/>
</dbReference>
<dbReference type="EMBL" id="JH159153">
    <property type="protein sequence ID" value="EGZ21988.1"/>
    <property type="molecule type" value="Genomic_DNA"/>
</dbReference>
<gene>
    <name evidence="1" type="ORF">PHYSODRAFT_490553</name>
</gene>
<proteinExistence type="predicted"/>
<dbReference type="SMR" id="G4ZAA3"/>